<protein>
    <submittedName>
        <fullName evidence="2">(salmon louse) hypothetical protein</fullName>
    </submittedName>
</protein>
<dbReference type="EMBL" id="HG994588">
    <property type="protein sequence ID" value="CAF3045497.1"/>
    <property type="molecule type" value="Genomic_DNA"/>
</dbReference>
<gene>
    <name evidence="2" type="ORF">LSAA_15103</name>
</gene>
<keyword evidence="3" id="KW-1185">Reference proteome</keyword>
<sequence length="142" mass="16156">MNEHQQCSIFFIMANGEVPRTEAFLAMLALIIKKRGWWQYDPRWNKDTFCGVSRSYDPLVSSASTSPRNSIRPKSDIPLPKNITLEKTQEPRAKKNNPKKSHQESPNSKKPPIAPRSAAKTTLVHEINEKNQTIIKNKSSVN</sequence>
<evidence type="ECO:0000313" key="3">
    <source>
        <dbReference type="Proteomes" id="UP000675881"/>
    </source>
</evidence>
<dbReference type="Proteomes" id="UP000675881">
    <property type="component" value="Chromosome 9"/>
</dbReference>
<feature type="compositionally biased region" description="Polar residues" evidence="1">
    <location>
        <begin position="130"/>
        <end position="142"/>
    </location>
</feature>
<feature type="region of interest" description="Disordered" evidence="1">
    <location>
        <begin position="59"/>
        <end position="142"/>
    </location>
</feature>
<evidence type="ECO:0000313" key="2">
    <source>
        <dbReference type="EMBL" id="CAF3045497.1"/>
    </source>
</evidence>
<dbReference type="AlphaFoldDB" id="A0A7R8HE04"/>
<organism evidence="2 3">
    <name type="scientific">Lepeophtheirus salmonis</name>
    <name type="common">Salmon louse</name>
    <name type="synonym">Caligus salmonis</name>
    <dbReference type="NCBI Taxonomy" id="72036"/>
    <lineage>
        <taxon>Eukaryota</taxon>
        <taxon>Metazoa</taxon>
        <taxon>Ecdysozoa</taxon>
        <taxon>Arthropoda</taxon>
        <taxon>Crustacea</taxon>
        <taxon>Multicrustacea</taxon>
        <taxon>Hexanauplia</taxon>
        <taxon>Copepoda</taxon>
        <taxon>Siphonostomatoida</taxon>
        <taxon>Caligidae</taxon>
        <taxon>Lepeophtheirus</taxon>
    </lineage>
</organism>
<evidence type="ECO:0000256" key="1">
    <source>
        <dbReference type="SAM" id="MobiDB-lite"/>
    </source>
</evidence>
<accession>A0A7R8HE04</accession>
<reference evidence="2" key="1">
    <citation type="submission" date="2021-02" db="EMBL/GenBank/DDBJ databases">
        <authorList>
            <person name="Bekaert M."/>
        </authorList>
    </citation>
    <scope>NUCLEOTIDE SEQUENCE</scope>
    <source>
        <strain evidence="2">IoA-00</strain>
    </source>
</reference>
<proteinExistence type="predicted"/>
<name>A0A7R8HE04_LEPSM</name>